<dbReference type="Pfam" id="PF01734">
    <property type="entry name" value="Patatin"/>
    <property type="match status" value="1"/>
</dbReference>
<keyword evidence="1" id="KW-0443">Lipid metabolism</keyword>
<dbReference type="PROSITE" id="PS51635">
    <property type="entry name" value="PNPLA"/>
    <property type="match status" value="1"/>
</dbReference>
<dbReference type="PANTHER" id="PTHR46394:SF1">
    <property type="entry name" value="PNPLA DOMAIN-CONTAINING PROTEIN"/>
    <property type="match status" value="1"/>
</dbReference>
<proteinExistence type="predicted"/>
<evidence type="ECO:0000313" key="4">
    <source>
        <dbReference type="EMBL" id="QHT35936.1"/>
    </source>
</evidence>
<organism evidence="4">
    <name type="scientific">viral metagenome</name>
    <dbReference type="NCBI Taxonomy" id="1070528"/>
    <lineage>
        <taxon>unclassified sequences</taxon>
        <taxon>metagenomes</taxon>
        <taxon>organismal metagenomes</taxon>
    </lineage>
</organism>
<feature type="domain" description="PNPLA" evidence="3">
    <location>
        <begin position="6"/>
        <end position="190"/>
    </location>
</feature>
<dbReference type="GO" id="GO:0006629">
    <property type="term" value="P:lipid metabolic process"/>
    <property type="evidence" value="ECO:0007669"/>
    <property type="project" value="UniProtKB-KW"/>
</dbReference>
<feature type="region of interest" description="Disordered" evidence="2">
    <location>
        <begin position="291"/>
        <end position="313"/>
    </location>
</feature>
<dbReference type="EMBL" id="MN739028">
    <property type="protein sequence ID" value="QHT35936.1"/>
    <property type="molecule type" value="Genomic_DNA"/>
</dbReference>
<dbReference type="SUPFAM" id="SSF52151">
    <property type="entry name" value="FabD/lysophospholipase-like"/>
    <property type="match status" value="1"/>
</dbReference>
<sequence length="313" mass="35484">MTIKHLVISGGGPTSIRALGAVQHLEKNGIWNINDIETIYATSAGAILGVILCLKFDWDTINAYIIDRPWHEAFPVKAKHIFEAYAKKGLFDNKVGEKIFTPLFNAKDIPLEITLKEFYEFSKIEIHFFSLEINKFETHDISYKTHPDLSLLTAIHMTIAIPVVITPTCIDDKCFIDGGVVANYPLSYCLNEHPNINEILSFKNEYEEEAENNIKEESSLIEFLIYFLGKLVTNVDTELKQQVIPNQVSYKTPHLSFEYLQKALSSVELRKDLLQSGIEAAQVLLDSKKSISQDDSKEEKVIEENSVEENAEI</sequence>
<reference evidence="4" key="1">
    <citation type="journal article" date="2020" name="Nature">
        <title>Giant virus diversity and host interactions through global metagenomics.</title>
        <authorList>
            <person name="Schulz F."/>
            <person name="Roux S."/>
            <person name="Paez-Espino D."/>
            <person name="Jungbluth S."/>
            <person name="Walsh D.A."/>
            <person name="Denef V.J."/>
            <person name="McMahon K.D."/>
            <person name="Konstantinidis K.T."/>
            <person name="Eloe-Fadrosh E.A."/>
            <person name="Kyrpides N.C."/>
            <person name="Woyke T."/>
        </authorList>
    </citation>
    <scope>NUCLEOTIDE SEQUENCE</scope>
    <source>
        <strain evidence="4">GVMAG-M-3300009182-46</strain>
    </source>
</reference>
<dbReference type="Gene3D" id="3.40.1090.10">
    <property type="entry name" value="Cytosolic phospholipase A2 catalytic domain"/>
    <property type="match status" value="1"/>
</dbReference>
<dbReference type="PANTHER" id="PTHR46394">
    <property type="entry name" value="ANNEXIN"/>
    <property type="match status" value="1"/>
</dbReference>
<dbReference type="InterPro" id="IPR052580">
    <property type="entry name" value="Lipid_Hydrolase"/>
</dbReference>
<protein>
    <recommendedName>
        <fullName evidence="3">PNPLA domain-containing protein</fullName>
    </recommendedName>
</protein>
<accession>A0A6C0F2U5</accession>
<dbReference type="AlphaFoldDB" id="A0A6C0F2U5"/>
<dbReference type="InterPro" id="IPR002641">
    <property type="entry name" value="PNPLA_dom"/>
</dbReference>
<evidence type="ECO:0000256" key="1">
    <source>
        <dbReference type="ARBA" id="ARBA00023098"/>
    </source>
</evidence>
<feature type="compositionally biased region" description="Basic and acidic residues" evidence="2">
    <location>
        <begin position="291"/>
        <end position="303"/>
    </location>
</feature>
<dbReference type="InterPro" id="IPR016035">
    <property type="entry name" value="Acyl_Trfase/lysoPLipase"/>
</dbReference>
<evidence type="ECO:0000256" key="2">
    <source>
        <dbReference type="SAM" id="MobiDB-lite"/>
    </source>
</evidence>
<evidence type="ECO:0000259" key="3">
    <source>
        <dbReference type="PROSITE" id="PS51635"/>
    </source>
</evidence>
<name>A0A6C0F2U5_9ZZZZ</name>